<proteinExistence type="predicted"/>
<feature type="chain" id="PRO_5014604401" evidence="1">
    <location>
        <begin position="23"/>
        <end position="178"/>
    </location>
</feature>
<evidence type="ECO:0000313" key="2">
    <source>
        <dbReference type="EMBL" id="MBW74655.1"/>
    </source>
</evidence>
<keyword evidence="1" id="KW-0732">Signal</keyword>
<dbReference type="EMBL" id="GGFL01010477">
    <property type="protein sequence ID" value="MBW74655.1"/>
    <property type="molecule type" value="Transcribed_RNA"/>
</dbReference>
<protein>
    <submittedName>
        <fullName evidence="2">Putative secreted protein</fullName>
    </submittedName>
</protein>
<accession>A0A2M4DAT4</accession>
<name>A0A2M4DAT4_ANODA</name>
<evidence type="ECO:0000256" key="1">
    <source>
        <dbReference type="SAM" id="SignalP"/>
    </source>
</evidence>
<sequence>MLASSALMALYLFCAAPGSSSSVSLSAGCCSGWDPSSPGSCIDPCDPIYRVPLTRQIDGRQPTSPSYPHYPKHSLWSCHPADCDRIRCWNHYWRCYIHHHHHRRSSRVPHDGVVCGLAGLRLACAAGASSAAISMLPDRVSRPGSLNHEGNCSVYPRPIHHHHRWHSNSCQQYHHHSP</sequence>
<organism evidence="2">
    <name type="scientific">Anopheles darlingi</name>
    <name type="common">Mosquito</name>
    <dbReference type="NCBI Taxonomy" id="43151"/>
    <lineage>
        <taxon>Eukaryota</taxon>
        <taxon>Metazoa</taxon>
        <taxon>Ecdysozoa</taxon>
        <taxon>Arthropoda</taxon>
        <taxon>Hexapoda</taxon>
        <taxon>Insecta</taxon>
        <taxon>Pterygota</taxon>
        <taxon>Neoptera</taxon>
        <taxon>Endopterygota</taxon>
        <taxon>Diptera</taxon>
        <taxon>Nematocera</taxon>
        <taxon>Culicoidea</taxon>
        <taxon>Culicidae</taxon>
        <taxon>Anophelinae</taxon>
        <taxon>Anopheles</taxon>
    </lineage>
</organism>
<reference evidence="2" key="1">
    <citation type="submission" date="2018-01" db="EMBL/GenBank/DDBJ databases">
        <title>An insight into the sialome of Amazonian anophelines.</title>
        <authorList>
            <person name="Ribeiro J.M."/>
            <person name="Scarpassa V."/>
            <person name="Calvo E."/>
        </authorList>
    </citation>
    <scope>NUCLEOTIDE SEQUENCE</scope>
</reference>
<dbReference type="AlphaFoldDB" id="A0A2M4DAT4"/>
<feature type="signal peptide" evidence="1">
    <location>
        <begin position="1"/>
        <end position="22"/>
    </location>
</feature>